<dbReference type="EMBL" id="CP000089">
    <property type="protein sequence ID" value="AAZ45839.1"/>
    <property type="molecule type" value="Genomic_DNA"/>
</dbReference>
<dbReference type="eggNOG" id="COG1762">
    <property type="taxonomic scope" value="Bacteria"/>
</dbReference>
<reference evidence="2" key="1">
    <citation type="submission" date="2005-08" db="EMBL/GenBank/DDBJ databases">
        <title>Complete sequence of Dechloromonas aromatica RCB.</title>
        <authorList>
            <person name="Salinero K.K."/>
            <person name="Copeland A."/>
            <person name="Lucas S."/>
            <person name="Lapidus A."/>
            <person name="Barry K."/>
            <person name="Detter J.C."/>
            <person name="Glavina T."/>
            <person name="Hammon N."/>
            <person name="Israni S."/>
            <person name="Pitluck S."/>
            <person name="Di Bartolo G."/>
            <person name="Trong S."/>
            <person name="Schmutz J."/>
            <person name="Larimer F."/>
            <person name="Land M."/>
            <person name="Ivanova N."/>
            <person name="Richardson P."/>
        </authorList>
    </citation>
    <scope>NUCLEOTIDE SEQUENCE</scope>
    <source>
        <strain evidence="2">RCB</strain>
    </source>
</reference>
<gene>
    <name evidence="2" type="ordered locus">Daro_1083</name>
</gene>
<dbReference type="CDD" id="cd00211">
    <property type="entry name" value="PTS_IIA_fru"/>
    <property type="match status" value="1"/>
</dbReference>
<organism evidence="2">
    <name type="scientific">Dechloromonas aromatica (strain RCB)</name>
    <dbReference type="NCBI Taxonomy" id="159087"/>
    <lineage>
        <taxon>Bacteria</taxon>
        <taxon>Pseudomonadati</taxon>
        <taxon>Pseudomonadota</taxon>
        <taxon>Betaproteobacteria</taxon>
        <taxon>Rhodocyclales</taxon>
        <taxon>Azonexaceae</taxon>
        <taxon>Dechloromonas</taxon>
    </lineage>
</organism>
<dbReference type="AlphaFoldDB" id="Q47H42"/>
<dbReference type="STRING" id="159087.Daro_1083"/>
<dbReference type="PROSITE" id="PS00372">
    <property type="entry name" value="PTS_EIIA_TYPE_2_HIS"/>
    <property type="match status" value="1"/>
</dbReference>
<accession>Q47H42</accession>
<dbReference type="HOGENOM" id="CLU_072531_5_2_4"/>
<sequence length="188" mass="21576">MPALKTVRWGAGRSAPFYRQWIERWRVHHPIEEYQLNTIADLLRAEDILLNLDVATKTQLIEEIGRHMQARHGMPKDWVILSLSRREEVGSTGLGEGVAIPHARIKYLDRIQIAYFRLASPIPFAAPDDKPVSDILVLLVPKQAMEEHLNILADATRMFSNARFRERLHLCEDALAVLQLFASWPHLS</sequence>
<dbReference type="PANTHER" id="PTHR47738">
    <property type="entry name" value="PTS SYSTEM FRUCTOSE-LIKE EIIA COMPONENT-RELATED"/>
    <property type="match status" value="1"/>
</dbReference>
<dbReference type="GO" id="GO:0030295">
    <property type="term" value="F:protein kinase activator activity"/>
    <property type="evidence" value="ECO:0007669"/>
    <property type="project" value="TreeGrafter"/>
</dbReference>
<dbReference type="Pfam" id="PF00359">
    <property type="entry name" value="PTS_EIIA_2"/>
    <property type="match status" value="1"/>
</dbReference>
<protein>
    <submittedName>
        <fullName evidence="2">PTS IIA-like nitrogen-regulatory protein PtsN</fullName>
    </submittedName>
</protein>
<dbReference type="PROSITE" id="PS51094">
    <property type="entry name" value="PTS_EIIA_TYPE_2"/>
    <property type="match status" value="1"/>
</dbReference>
<dbReference type="KEGG" id="dar:Daro_1083"/>
<evidence type="ECO:0000259" key="1">
    <source>
        <dbReference type="PROSITE" id="PS51094"/>
    </source>
</evidence>
<name>Q47H42_DECAR</name>
<dbReference type="InterPro" id="IPR002178">
    <property type="entry name" value="PTS_EIIA_type-2_dom"/>
</dbReference>
<dbReference type="SUPFAM" id="SSF55804">
    <property type="entry name" value="Phoshotransferase/anion transport protein"/>
    <property type="match status" value="1"/>
</dbReference>
<dbReference type="InterPro" id="IPR016152">
    <property type="entry name" value="PTrfase/Anion_transptr"/>
</dbReference>
<evidence type="ECO:0000313" key="2">
    <source>
        <dbReference type="EMBL" id="AAZ45839.1"/>
    </source>
</evidence>
<dbReference type="InterPro" id="IPR051541">
    <property type="entry name" value="PTS_SugarTrans_NitroReg"/>
</dbReference>
<dbReference type="PANTHER" id="PTHR47738:SF1">
    <property type="entry name" value="NITROGEN REGULATORY PROTEIN"/>
    <property type="match status" value="1"/>
</dbReference>
<feature type="domain" description="PTS EIIA type-2" evidence="1">
    <location>
        <begin position="41"/>
        <end position="184"/>
    </location>
</feature>
<proteinExistence type="predicted"/>
<dbReference type="Gene3D" id="3.40.930.10">
    <property type="entry name" value="Mannitol-specific EII, Chain A"/>
    <property type="match status" value="1"/>
</dbReference>